<protein>
    <submittedName>
        <fullName evidence="6">3-keto-5-aminohexanoate cleavage enzyme</fullName>
    </submittedName>
</protein>
<dbReference type="AlphaFoldDB" id="A0A2N3Y414"/>
<dbReference type="Pfam" id="PF05853">
    <property type="entry name" value="BKACE"/>
    <property type="match status" value="1"/>
</dbReference>
<dbReference type="GO" id="GO:0043720">
    <property type="term" value="F:3-keto-5-aminohexanoate cleavage activity"/>
    <property type="evidence" value="ECO:0007669"/>
    <property type="project" value="InterPro"/>
</dbReference>
<evidence type="ECO:0000256" key="4">
    <source>
        <dbReference type="ARBA" id="ARBA00022833"/>
    </source>
</evidence>
<dbReference type="RefSeq" id="WP_010311457.1">
    <property type="nucleotide sequence ID" value="NZ_CP061007.1"/>
</dbReference>
<reference evidence="6" key="1">
    <citation type="submission" date="2017-12" db="EMBL/GenBank/DDBJ databases">
        <title>Sequencing the genomes of 1000 Actinobacteria strains.</title>
        <authorList>
            <person name="Klenk H.-P."/>
        </authorList>
    </citation>
    <scope>NUCLEOTIDE SEQUENCE [LARGE SCALE GENOMIC DNA]</scope>
    <source>
        <strain evidence="6">DSM 44228</strain>
    </source>
</reference>
<evidence type="ECO:0000256" key="3">
    <source>
        <dbReference type="ARBA" id="ARBA00022723"/>
    </source>
</evidence>
<comment type="caution">
    <text evidence="6">The sequence shown here is derived from an EMBL/GenBank/DDBJ whole genome shotgun (WGS) entry which is preliminary data.</text>
</comment>
<evidence type="ECO:0000256" key="5">
    <source>
        <dbReference type="SAM" id="MobiDB-lite"/>
    </source>
</evidence>
<keyword evidence="3" id="KW-0479">Metal-binding</keyword>
<proteinExistence type="predicted"/>
<dbReference type="PANTHER" id="PTHR37418">
    <property type="entry name" value="3-KETO-5-AMINOHEXANOATE CLEAVAGE ENZYME-RELATED"/>
    <property type="match status" value="1"/>
</dbReference>
<sequence length="110" mass="11442">MGDEVIITPRSPAPVTPPARASSSRSPSEQIAKSAVEAAAASAAVAQIHVRNIETGQGSRDVSLYREVVERIKETGIDVVINLTAGMGGDLVIDVDDPLKPVDGPDRAGR</sequence>
<dbReference type="EMBL" id="PJNB01000001">
    <property type="protein sequence ID" value="PKW17679.1"/>
    <property type="molecule type" value="Genomic_DNA"/>
</dbReference>
<dbReference type="InterPro" id="IPR008567">
    <property type="entry name" value="BKACE"/>
</dbReference>
<dbReference type="Proteomes" id="UP000233786">
    <property type="component" value="Unassembled WGS sequence"/>
</dbReference>
<evidence type="ECO:0000256" key="2">
    <source>
        <dbReference type="ARBA" id="ARBA00022679"/>
    </source>
</evidence>
<dbReference type="STRING" id="994479.GCA_000194155_05515"/>
<keyword evidence="2" id="KW-0808">Transferase</keyword>
<evidence type="ECO:0000313" key="6">
    <source>
        <dbReference type="EMBL" id="PKW17679.1"/>
    </source>
</evidence>
<feature type="compositionally biased region" description="Low complexity" evidence="5">
    <location>
        <begin position="18"/>
        <end position="29"/>
    </location>
</feature>
<dbReference type="PANTHER" id="PTHR37418:SF2">
    <property type="entry name" value="3-KETO-5-AMINOHEXANOATE CLEAVAGE ENZYME"/>
    <property type="match status" value="1"/>
</dbReference>
<dbReference type="GO" id="GO:0046872">
    <property type="term" value="F:metal ion binding"/>
    <property type="evidence" value="ECO:0007669"/>
    <property type="project" value="UniProtKB-KW"/>
</dbReference>
<gene>
    <name evidence="6" type="ORF">A8926_5680</name>
</gene>
<name>A0A2N3Y414_SACSN</name>
<accession>A0A2N3Y414</accession>
<organism evidence="6 7">
    <name type="scientific">Saccharopolyspora spinosa</name>
    <dbReference type="NCBI Taxonomy" id="60894"/>
    <lineage>
        <taxon>Bacteria</taxon>
        <taxon>Bacillati</taxon>
        <taxon>Actinomycetota</taxon>
        <taxon>Actinomycetes</taxon>
        <taxon>Pseudonocardiales</taxon>
        <taxon>Pseudonocardiaceae</taxon>
        <taxon>Saccharopolyspora</taxon>
    </lineage>
</organism>
<keyword evidence="4" id="KW-0862">Zinc</keyword>
<comment type="cofactor">
    <cofactor evidence="1">
        <name>Zn(2+)</name>
        <dbReference type="ChEBI" id="CHEBI:29105"/>
    </cofactor>
</comment>
<evidence type="ECO:0000256" key="1">
    <source>
        <dbReference type="ARBA" id="ARBA00001947"/>
    </source>
</evidence>
<feature type="region of interest" description="Disordered" evidence="5">
    <location>
        <begin position="1"/>
        <end position="29"/>
    </location>
</feature>
<keyword evidence="7" id="KW-1185">Reference proteome</keyword>
<dbReference type="Gene3D" id="3.20.20.70">
    <property type="entry name" value="Aldolase class I"/>
    <property type="match status" value="1"/>
</dbReference>
<dbReference type="InterPro" id="IPR013785">
    <property type="entry name" value="Aldolase_TIM"/>
</dbReference>
<evidence type="ECO:0000313" key="7">
    <source>
        <dbReference type="Proteomes" id="UP000233786"/>
    </source>
</evidence>